<dbReference type="GO" id="GO:0032153">
    <property type="term" value="C:cell division site"/>
    <property type="evidence" value="ECO:0007669"/>
    <property type="project" value="TreeGrafter"/>
</dbReference>
<proteinExistence type="predicted"/>
<dbReference type="OrthoDB" id="2589196at2759"/>
<name>A0A427YA96_9TREE</name>
<feature type="transmembrane region" description="Helical" evidence="1">
    <location>
        <begin position="162"/>
        <end position="181"/>
    </location>
</feature>
<organism evidence="2 3">
    <name type="scientific">Apiotrichum porosum</name>
    <dbReference type="NCBI Taxonomy" id="105984"/>
    <lineage>
        <taxon>Eukaryota</taxon>
        <taxon>Fungi</taxon>
        <taxon>Dikarya</taxon>
        <taxon>Basidiomycota</taxon>
        <taxon>Agaricomycotina</taxon>
        <taxon>Tremellomycetes</taxon>
        <taxon>Trichosporonales</taxon>
        <taxon>Trichosporonaceae</taxon>
        <taxon>Apiotrichum</taxon>
    </lineage>
</organism>
<reference evidence="2 3" key="1">
    <citation type="submission" date="2018-11" db="EMBL/GenBank/DDBJ databases">
        <title>Genome sequence of Apiotrichum porosum DSM 27194.</title>
        <authorList>
            <person name="Aliyu H."/>
            <person name="Gorte O."/>
            <person name="Ochsenreither K."/>
        </authorList>
    </citation>
    <scope>NUCLEOTIDE SEQUENCE [LARGE SCALE GENOMIC DNA]</scope>
    <source>
        <strain evidence="2 3">DSM 27194</strain>
    </source>
</reference>
<accession>A0A427YA96</accession>
<evidence type="ECO:0000313" key="3">
    <source>
        <dbReference type="Proteomes" id="UP000279236"/>
    </source>
</evidence>
<dbReference type="PANTHER" id="PTHR28013">
    <property type="entry name" value="PROTEIN DCV1-RELATED"/>
    <property type="match status" value="1"/>
</dbReference>
<dbReference type="Proteomes" id="UP000279236">
    <property type="component" value="Unassembled WGS sequence"/>
</dbReference>
<keyword evidence="1" id="KW-1133">Transmembrane helix</keyword>
<dbReference type="PANTHER" id="PTHR28013:SF4">
    <property type="entry name" value="MARVEL DOMAIN-CONTAINING PROTEIN"/>
    <property type="match status" value="1"/>
</dbReference>
<dbReference type="GeneID" id="39585151"/>
<feature type="transmembrane region" description="Helical" evidence="1">
    <location>
        <begin position="84"/>
        <end position="107"/>
    </location>
</feature>
<dbReference type="GO" id="GO:0035838">
    <property type="term" value="C:growing cell tip"/>
    <property type="evidence" value="ECO:0007669"/>
    <property type="project" value="TreeGrafter"/>
</dbReference>
<comment type="caution">
    <text evidence="2">The sequence shown here is derived from an EMBL/GenBank/DDBJ whole genome shotgun (WGS) entry which is preliminary data.</text>
</comment>
<dbReference type="GO" id="GO:0005886">
    <property type="term" value="C:plasma membrane"/>
    <property type="evidence" value="ECO:0007669"/>
    <property type="project" value="TreeGrafter"/>
</dbReference>
<feature type="transmembrane region" description="Helical" evidence="1">
    <location>
        <begin position="12"/>
        <end position="34"/>
    </location>
</feature>
<dbReference type="InterPro" id="IPR051380">
    <property type="entry name" value="pH-response_reg_palI/RIM9"/>
</dbReference>
<evidence type="ECO:0000256" key="1">
    <source>
        <dbReference type="SAM" id="Phobius"/>
    </source>
</evidence>
<sequence length="254" mass="27959">MAKLPWGVHVLALFLFCFVGFVLSILITFSTPFIPPIAFLTAPTNESNISFGAFGWCSSVNCSNTQLAYEYSPYVNKSLTGAMFLWPIGSLLMLFTVLSILPLLLVHEAPGLRFVGNKPFFLLSSILAAAFVGIGWLFSLFGWNIARRSYAQTGVNAQLGPAVWMGLVAALFIIGVVAIGWPDVRYERPDHAYERAPTTNGNVVQTTTTRRVVQQPSPPIVERVEQVERPLPQPAGTPVPPGDGYYHYKRTTHI</sequence>
<dbReference type="AlphaFoldDB" id="A0A427YA96"/>
<feature type="transmembrane region" description="Helical" evidence="1">
    <location>
        <begin position="119"/>
        <end position="142"/>
    </location>
</feature>
<gene>
    <name evidence="2" type="ORF">EHS24_000608</name>
</gene>
<keyword evidence="1" id="KW-0472">Membrane</keyword>
<evidence type="ECO:0000313" key="2">
    <source>
        <dbReference type="EMBL" id="RSH88081.1"/>
    </source>
</evidence>
<dbReference type="RefSeq" id="XP_028480289.1">
    <property type="nucleotide sequence ID" value="XM_028616432.1"/>
</dbReference>
<dbReference type="EMBL" id="RSCE01000001">
    <property type="protein sequence ID" value="RSH88081.1"/>
    <property type="molecule type" value="Genomic_DNA"/>
</dbReference>
<keyword evidence="3" id="KW-1185">Reference proteome</keyword>
<protein>
    <submittedName>
        <fullName evidence="2">Uncharacterized protein</fullName>
    </submittedName>
</protein>
<keyword evidence="1" id="KW-0812">Transmembrane</keyword>